<keyword evidence="5" id="KW-1185">Reference proteome</keyword>
<dbReference type="Pfam" id="PF07732">
    <property type="entry name" value="Cu-oxidase_3"/>
    <property type="match status" value="1"/>
</dbReference>
<dbReference type="RefSeq" id="WP_064044675.1">
    <property type="nucleotide sequence ID" value="NZ_LUUF01000063.1"/>
</dbReference>
<dbReference type="CDD" id="cd04208">
    <property type="entry name" value="CuRO_2_CuNIR"/>
    <property type="match status" value="1"/>
</dbReference>
<organism evidence="4 5">
    <name type="scientific">Methylomonas methanica</name>
    <dbReference type="NCBI Taxonomy" id="421"/>
    <lineage>
        <taxon>Bacteria</taxon>
        <taxon>Pseudomonadati</taxon>
        <taxon>Pseudomonadota</taxon>
        <taxon>Gammaproteobacteria</taxon>
        <taxon>Methylococcales</taxon>
        <taxon>Methylococcaceae</taxon>
        <taxon>Methylomonas</taxon>
    </lineage>
</organism>
<dbReference type="InterPro" id="IPR008972">
    <property type="entry name" value="Cupredoxin"/>
</dbReference>
<keyword evidence="2" id="KW-0732">Signal</keyword>
<dbReference type="SUPFAM" id="SSF49503">
    <property type="entry name" value="Cupredoxins"/>
    <property type="match status" value="2"/>
</dbReference>
<evidence type="ECO:0000256" key="1">
    <source>
        <dbReference type="SAM" id="MobiDB-lite"/>
    </source>
</evidence>
<gene>
    <name evidence="4" type="ORF">EDE11_11914</name>
</gene>
<feature type="signal peptide" evidence="2">
    <location>
        <begin position="1"/>
        <end position="20"/>
    </location>
</feature>
<feature type="region of interest" description="Disordered" evidence="1">
    <location>
        <begin position="111"/>
        <end position="132"/>
    </location>
</feature>
<feature type="chain" id="PRO_5047153658" evidence="2">
    <location>
        <begin position="21"/>
        <end position="352"/>
    </location>
</feature>
<comment type="caution">
    <text evidence="4">The sequence shown here is derived from an EMBL/GenBank/DDBJ whole genome shotgun (WGS) entry which is preliminary data.</text>
</comment>
<dbReference type="CDD" id="cd11020">
    <property type="entry name" value="CuRO_1_CuNIR"/>
    <property type="match status" value="1"/>
</dbReference>
<feature type="domain" description="Plastocyanin-like" evidence="3">
    <location>
        <begin position="78"/>
        <end position="200"/>
    </location>
</feature>
<accession>A0ABY2CIH0</accession>
<name>A0ABY2CIH0_METMH</name>
<dbReference type="InterPro" id="IPR011707">
    <property type="entry name" value="Cu-oxidase-like_N"/>
</dbReference>
<dbReference type="Gene3D" id="2.60.40.420">
    <property type="entry name" value="Cupredoxins - blue copper proteins"/>
    <property type="match status" value="2"/>
</dbReference>
<evidence type="ECO:0000313" key="4">
    <source>
        <dbReference type="EMBL" id="TCV79998.1"/>
    </source>
</evidence>
<evidence type="ECO:0000256" key="2">
    <source>
        <dbReference type="SAM" id="SignalP"/>
    </source>
</evidence>
<dbReference type="Proteomes" id="UP000295649">
    <property type="component" value="Unassembled WGS sequence"/>
</dbReference>
<evidence type="ECO:0000313" key="5">
    <source>
        <dbReference type="Proteomes" id="UP000295649"/>
    </source>
</evidence>
<dbReference type="EMBL" id="SMCN01000019">
    <property type="protein sequence ID" value="TCV79998.1"/>
    <property type="molecule type" value="Genomic_DNA"/>
</dbReference>
<protein>
    <submittedName>
        <fullName evidence="4">Dissimilatory nitrite reductase (NO-forming) copper type apoprotein</fullName>
    </submittedName>
</protein>
<reference evidence="4 5" key="1">
    <citation type="submission" date="2019-03" db="EMBL/GenBank/DDBJ databases">
        <title>Systems level insights into methane cycling in arid and semi-arid ecosystems.</title>
        <authorList>
            <person name="Kalyuzhnaya M."/>
        </authorList>
    </citation>
    <scope>NUCLEOTIDE SEQUENCE [LARGE SCALE GENOMIC DNA]</scope>
    <source>
        <strain evidence="4 5">S-1</strain>
    </source>
</reference>
<sequence>MLKNHLLILALLMPWCEVIANEQAHQSPTVGTGVMARKTDTAEIGRPANDLNAPLTRKDDKVSVDLYSDELVAEIMPGVTYEYWTYNGQVPGPFIRVKEGELVEIRLTHGKPGSGQAHGHHGGAVPGQHAAAGHATHSIDLHAVVGPGGGAPLMQVAQGENKSFQFLASRPGLYVYHCASPHIPTHIANGMYGLILVEPKGGLPKVDKEFYIMQGEFYTAGKFSEPGHQSFSKEKLLAEHAEYFLFNGRVGSIGGERALKAKVGDKIRLFVGVGSHIAANFHIIGGILDKLYPDGAITNVPLKNVQTTSIAPGGAVMIEFTAEVAGKYQLVDHSLSRAIDKGALAELIVAGS</sequence>
<proteinExistence type="predicted"/>
<evidence type="ECO:0000259" key="3">
    <source>
        <dbReference type="Pfam" id="PF07732"/>
    </source>
</evidence>